<dbReference type="Gene3D" id="3.30.450.20">
    <property type="entry name" value="PAS domain"/>
    <property type="match status" value="2"/>
</dbReference>
<evidence type="ECO:0000313" key="11">
    <source>
        <dbReference type="Proteomes" id="UP000719942"/>
    </source>
</evidence>
<dbReference type="InterPro" id="IPR033479">
    <property type="entry name" value="dCache_1"/>
</dbReference>
<dbReference type="Proteomes" id="UP000719942">
    <property type="component" value="Unassembled WGS sequence"/>
</dbReference>
<dbReference type="InterPro" id="IPR000160">
    <property type="entry name" value="GGDEF_dom"/>
</dbReference>
<reference evidence="10 11" key="1">
    <citation type="submission" date="2021-03" db="EMBL/GenBank/DDBJ databases">
        <title>Caproiciproducens sp. nov. isolated from feces of cow.</title>
        <authorList>
            <person name="Choi J.-Y."/>
        </authorList>
    </citation>
    <scope>NUCLEOTIDE SEQUENCE [LARGE SCALE GENOMIC DNA]</scope>
    <source>
        <strain evidence="10 11">AGMB10547</strain>
    </source>
</reference>
<feature type="transmembrane region" description="Helical" evidence="6">
    <location>
        <begin position="309"/>
        <end position="329"/>
    </location>
</feature>
<dbReference type="Gene3D" id="3.30.70.270">
    <property type="match status" value="1"/>
</dbReference>
<evidence type="ECO:0000256" key="5">
    <source>
        <dbReference type="ARBA" id="ARBA00023136"/>
    </source>
</evidence>
<name>A0ABS7DNE7_9FIRM</name>
<keyword evidence="5 6" id="KW-0472">Membrane</keyword>
<dbReference type="NCBIfam" id="TIGR00254">
    <property type="entry name" value="GGDEF"/>
    <property type="match status" value="1"/>
</dbReference>
<dbReference type="SUPFAM" id="SSF55073">
    <property type="entry name" value="Nucleotide cyclase"/>
    <property type="match status" value="1"/>
</dbReference>
<evidence type="ECO:0000256" key="1">
    <source>
        <dbReference type="ARBA" id="ARBA00004651"/>
    </source>
</evidence>
<dbReference type="InterPro" id="IPR052163">
    <property type="entry name" value="DGC-Regulatory_Protein"/>
</dbReference>
<sequence>MKIRKYLATLLAVFSILPLVLVMGFSVLSFQRNTSQLLQANVKATATQTANNLDQFFNQRKMALEVASDLPGVKELLLGSNAEKPDKALEQYRTITINTFKTMTAKQTINGQGNSKGNFVRRSSLINRKGTIIASDDSRLIGQPSFINVDMRTVPAYGLYLSDLMHNDDFIDGQNYFVIAVPIYMDGIYEGFIQSSIDMIYLDSVSSQTFMETGHTLISDGRGRVASGNLFDGGQKMVSTDEMKLEGAFSGGNLEAVDLDRSPTGVINFWVGGKEKFGYYSRLAGKDWMIVSAVDTEELIRPFQSISEVYFAALLVLAAALIICAYVAANRFLNPLRDMSEEFVRVEKGDYQTRLPVRYQGEFAEIAAAFNHLMEKIKEDTDVLKVSEARYALIMEETNQVVFEWDILENHIYHTVYWTNKFGFSTVAQVPGSDIPNFQQVHPADQELMAKLFHKIKNGGQPGPTDVRMKDISGHYIWCTVNIKILYDENKQPYRAIGLIVDTDHQKKMIQKLESKSKMDLLTQLYNKVTTESMIEECLKTTDKETLHGLIIVDIDNFKDINDTLGHIFGDAVLRKVSTDIKHLFRATDIVGRTGGDEFIIFIKEIDCADLLVEKMSDICEIFHCAYTGEDETYKISASVGGVIYPYGGATFEELYRHADEALYCSKKNGKDKCSLYEMSSLRTAL</sequence>
<dbReference type="PROSITE" id="PS50113">
    <property type="entry name" value="PAC"/>
    <property type="match status" value="1"/>
</dbReference>
<dbReference type="Pfam" id="PF08447">
    <property type="entry name" value="PAS_3"/>
    <property type="match status" value="1"/>
</dbReference>
<dbReference type="CDD" id="cd00130">
    <property type="entry name" value="PAS"/>
    <property type="match status" value="1"/>
</dbReference>
<dbReference type="Gene3D" id="1.10.8.500">
    <property type="entry name" value="HAMP domain in histidine kinase"/>
    <property type="match status" value="1"/>
</dbReference>
<keyword evidence="4 6" id="KW-1133">Transmembrane helix</keyword>
<dbReference type="CDD" id="cd06225">
    <property type="entry name" value="HAMP"/>
    <property type="match status" value="1"/>
</dbReference>
<dbReference type="InterPro" id="IPR035965">
    <property type="entry name" value="PAS-like_dom_sf"/>
</dbReference>
<evidence type="ECO:0000259" key="8">
    <source>
        <dbReference type="PROSITE" id="PS50885"/>
    </source>
</evidence>
<proteinExistence type="predicted"/>
<keyword evidence="3 6" id="KW-0812">Transmembrane</keyword>
<protein>
    <submittedName>
        <fullName evidence="10">Diguanylate cyclase</fullName>
    </submittedName>
</protein>
<dbReference type="SUPFAM" id="SSF158472">
    <property type="entry name" value="HAMP domain-like"/>
    <property type="match status" value="1"/>
</dbReference>
<accession>A0ABS7DNE7</accession>
<dbReference type="PROSITE" id="PS50887">
    <property type="entry name" value="GGDEF"/>
    <property type="match status" value="1"/>
</dbReference>
<dbReference type="InterPro" id="IPR003660">
    <property type="entry name" value="HAMP_dom"/>
</dbReference>
<dbReference type="InterPro" id="IPR013655">
    <property type="entry name" value="PAS_fold_3"/>
</dbReference>
<dbReference type="SMART" id="SM00304">
    <property type="entry name" value="HAMP"/>
    <property type="match status" value="1"/>
</dbReference>
<gene>
    <name evidence="10" type="ORF">J5W02_08360</name>
</gene>
<dbReference type="CDD" id="cd01949">
    <property type="entry name" value="GGDEF"/>
    <property type="match status" value="1"/>
</dbReference>
<evidence type="ECO:0000259" key="7">
    <source>
        <dbReference type="PROSITE" id="PS50113"/>
    </source>
</evidence>
<organism evidence="10 11">
    <name type="scientific">Caproiciproducens faecalis</name>
    <dbReference type="NCBI Taxonomy" id="2820301"/>
    <lineage>
        <taxon>Bacteria</taxon>
        <taxon>Bacillati</taxon>
        <taxon>Bacillota</taxon>
        <taxon>Clostridia</taxon>
        <taxon>Eubacteriales</taxon>
        <taxon>Acutalibacteraceae</taxon>
        <taxon>Caproiciproducens</taxon>
    </lineage>
</organism>
<evidence type="ECO:0000256" key="6">
    <source>
        <dbReference type="SAM" id="Phobius"/>
    </source>
</evidence>
<dbReference type="NCBIfam" id="TIGR00229">
    <property type="entry name" value="sensory_box"/>
    <property type="match status" value="1"/>
</dbReference>
<feature type="domain" description="PAC" evidence="7">
    <location>
        <begin position="463"/>
        <end position="515"/>
    </location>
</feature>
<dbReference type="RefSeq" id="WP_219965203.1">
    <property type="nucleotide sequence ID" value="NZ_JAGFNZ010000002.1"/>
</dbReference>
<dbReference type="EMBL" id="JAGFNZ010000002">
    <property type="protein sequence ID" value="MBW7572827.1"/>
    <property type="molecule type" value="Genomic_DNA"/>
</dbReference>
<dbReference type="PROSITE" id="PS50885">
    <property type="entry name" value="HAMP"/>
    <property type="match status" value="1"/>
</dbReference>
<evidence type="ECO:0000259" key="9">
    <source>
        <dbReference type="PROSITE" id="PS50887"/>
    </source>
</evidence>
<feature type="domain" description="HAMP" evidence="8">
    <location>
        <begin position="330"/>
        <end position="382"/>
    </location>
</feature>
<evidence type="ECO:0000256" key="3">
    <source>
        <dbReference type="ARBA" id="ARBA00022692"/>
    </source>
</evidence>
<evidence type="ECO:0000256" key="4">
    <source>
        <dbReference type="ARBA" id="ARBA00022989"/>
    </source>
</evidence>
<comment type="caution">
    <text evidence="10">The sequence shown here is derived from an EMBL/GenBank/DDBJ whole genome shotgun (WGS) entry which is preliminary data.</text>
</comment>
<dbReference type="InterPro" id="IPR000014">
    <property type="entry name" value="PAS"/>
</dbReference>
<dbReference type="SMART" id="SM00267">
    <property type="entry name" value="GGDEF"/>
    <property type="match status" value="1"/>
</dbReference>
<dbReference type="InterPro" id="IPR043128">
    <property type="entry name" value="Rev_trsase/Diguanyl_cyclase"/>
</dbReference>
<dbReference type="Pfam" id="PF00990">
    <property type="entry name" value="GGDEF"/>
    <property type="match status" value="1"/>
</dbReference>
<evidence type="ECO:0000256" key="2">
    <source>
        <dbReference type="ARBA" id="ARBA00022475"/>
    </source>
</evidence>
<dbReference type="SUPFAM" id="SSF55785">
    <property type="entry name" value="PYP-like sensor domain (PAS domain)"/>
    <property type="match status" value="1"/>
</dbReference>
<dbReference type="Pfam" id="PF02743">
    <property type="entry name" value="dCache_1"/>
    <property type="match status" value="1"/>
</dbReference>
<dbReference type="InterPro" id="IPR029787">
    <property type="entry name" value="Nucleotide_cyclase"/>
</dbReference>
<comment type="subcellular location">
    <subcellularLocation>
        <location evidence="1">Cell membrane</location>
        <topology evidence="1">Multi-pass membrane protein</topology>
    </subcellularLocation>
</comment>
<evidence type="ECO:0000313" key="10">
    <source>
        <dbReference type="EMBL" id="MBW7572827.1"/>
    </source>
</evidence>
<feature type="domain" description="GGDEF" evidence="9">
    <location>
        <begin position="546"/>
        <end position="679"/>
    </location>
</feature>
<dbReference type="Pfam" id="PF00672">
    <property type="entry name" value="HAMP"/>
    <property type="match status" value="1"/>
</dbReference>
<dbReference type="InterPro" id="IPR000700">
    <property type="entry name" value="PAS-assoc_C"/>
</dbReference>
<dbReference type="PANTHER" id="PTHR46663">
    <property type="entry name" value="DIGUANYLATE CYCLASE DGCT-RELATED"/>
    <property type="match status" value="1"/>
</dbReference>
<keyword evidence="11" id="KW-1185">Reference proteome</keyword>
<dbReference type="PANTHER" id="PTHR46663:SF2">
    <property type="entry name" value="GGDEF DOMAIN-CONTAINING PROTEIN"/>
    <property type="match status" value="1"/>
</dbReference>
<keyword evidence="2" id="KW-1003">Cell membrane</keyword>